<protein>
    <submittedName>
        <fullName evidence="2">Uncharacterized protein</fullName>
    </submittedName>
</protein>
<dbReference type="Proteomes" id="UP000002282">
    <property type="component" value="Chromosome 3R"/>
</dbReference>
<accession>B4PQT4</accession>
<dbReference type="KEGG" id="dya:Dyak_GE10517"/>
<dbReference type="OrthoDB" id="310895at2759"/>
<dbReference type="AlphaFoldDB" id="B4PQT4"/>
<name>B4PQT4_DROYA</name>
<evidence type="ECO:0000256" key="1">
    <source>
        <dbReference type="SAM" id="MobiDB-lite"/>
    </source>
</evidence>
<gene>
    <name evidence="2" type="primary">Dyak\GE10517</name>
    <name evidence="2" type="synonym">dyak_GLEANR_10435</name>
    <name evidence="2" type="synonym">GE10517</name>
    <name evidence="2" type="ORF">Dyak_GE10517</name>
</gene>
<dbReference type="Pfam" id="PF07368">
    <property type="entry name" value="DUF1487"/>
    <property type="match status" value="1"/>
</dbReference>
<feature type="compositionally biased region" description="Acidic residues" evidence="1">
    <location>
        <begin position="52"/>
        <end position="73"/>
    </location>
</feature>
<keyword evidence="3" id="KW-1185">Reference proteome</keyword>
<evidence type="ECO:0000313" key="3">
    <source>
        <dbReference type="Proteomes" id="UP000002282"/>
    </source>
</evidence>
<reference evidence="2 3" key="1">
    <citation type="journal article" date="2007" name="Nature">
        <title>Evolution of genes and genomes on the Drosophila phylogeny.</title>
        <authorList>
            <consortium name="Drosophila 12 Genomes Consortium"/>
            <person name="Clark A.G."/>
            <person name="Eisen M.B."/>
            <person name="Smith D.R."/>
            <person name="Bergman C.M."/>
            <person name="Oliver B."/>
            <person name="Markow T.A."/>
            <person name="Kaufman T.C."/>
            <person name="Kellis M."/>
            <person name="Gelbart W."/>
            <person name="Iyer V.N."/>
            <person name="Pollard D.A."/>
            <person name="Sackton T.B."/>
            <person name="Larracuente A.M."/>
            <person name="Singh N.D."/>
            <person name="Abad J.P."/>
            <person name="Abt D.N."/>
            <person name="Adryan B."/>
            <person name="Aguade M."/>
            <person name="Akashi H."/>
            <person name="Anderson W.W."/>
            <person name="Aquadro C.F."/>
            <person name="Ardell D.H."/>
            <person name="Arguello R."/>
            <person name="Artieri C.G."/>
            <person name="Barbash D.A."/>
            <person name="Barker D."/>
            <person name="Barsanti P."/>
            <person name="Batterham P."/>
            <person name="Batzoglou S."/>
            <person name="Begun D."/>
            <person name="Bhutkar A."/>
            <person name="Blanco E."/>
            <person name="Bosak S.A."/>
            <person name="Bradley R.K."/>
            <person name="Brand A.D."/>
            <person name="Brent M.R."/>
            <person name="Brooks A.N."/>
            <person name="Brown R.H."/>
            <person name="Butlin R.K."/>
            <person name="Caggese C."/>
            <person name="Calvi B.R."/>
            <person name="Bernardo de Carvalho A."/>
            <person name="Caspi A."/>
            <person name="Castrezana S."/>
            <person name="Celniker S.E."/>
            <person name="Chang J.L."/>
            <person name="Chapple C."/>
            <person name="Chatterji S."/>
            <person name="Chinwalla A."/>
            <person name="Civetta A."/>
            <person name="Clifton S.W."/>
            <person name="Comeron J.M."/>
            <person name="Costello J.C."/>
            <person name="Coyne J.A."/>
            <person name="Daub J."/>
            <person name="David R.G."/>
            <person name="Delcher A.L."/>
            <person name="Delehaunty K."/>
            <person name="Do C.B."/>
            <person name="Ebling H."/>
            <person name="Edwards K."/>
            <person name="Eickbush T."/>
            <person name="Evans J.D."/>
            <person name="Filipski A."/>
            <person name="Findeiss S."/>
            <person name="Freyhult E."/>
            <person name="Fulton L."/>
            <person name="Fulton R."/>
            <person name="Garcia A.C."/>
            <person name="Gardiner A."/>
            <person name="Garfield D.A."/>
            <person name="Garvin B.E."/>
            <person name="Gibson G."/>
            <person name="Gilbert D."/>
            <person name="Gnerre S."/>
            <person name="Godfrey J."/>
            <person name="Good R."/>
            <person name="Gotea V."/>
            <person name="Gravely B."/>
            <person name="Greenberg A.J."/>
            <person name="Griffiths-Jones S."/>
            <person name="Gross S."/>
            <person name="Guigo R."/>
            <person name="Gustafson E.A."/>
            <person name="Haerty W."/>
            <person name="Hahn M.W."/>
            <person name="Halligan D.L."/>
            <person name="Halpern A.L."/>
            <person name="Halter G.M."/>
            <person name="Han M.V."/>
            <person name="Heger A."/>
            <person name="Hillier L."/>
            <person name="Hinrichs A.S."/>
            <person name="Holmes I."/>
            <person name="Hoskins R.A."/>
            <person name="Hubisz M.J."/>
            <person name="Hultmark D."/>
            <person name="Huntley M.A."/>
            <person name="Jaffe D.B."/>
            <person name="Jagadeeshan S."/>
            <person name="Jeck W.R."/>
            <person name="Johnson J."/>
            <person name="Jones C.D."/>
            <person name="Jordan W.C."/>
            <person name="Karpen G.H."/>
            <person name="Kataoka E."/>
            <person name="Keightley P.D."/>
            <person name="Kheradpour P."/>
            <person name="Kirkness E.F."/>
            <person name="Koerich L.B."/>
            <person name="Kristiansen K."/>
            <person name="Kudrna D."/>
            <person name="Kulathinal R.J."/>
            <person name="Kumar S."/>
            <person name="Kwok R."/>
            <person name="Lander E."/>
            <person name="Langley C.H."/>
            <person name="Lapoint R."/>
            <person name="Lazzaro B.P."/>
            <person name="Lee S.J."/>
            <person name="Levesque L."/>
            <person name="Li R."/>
            <person name="Lin C.F."/>
            <person name="Lin M.F."/>
            <person name="Lindblad-Toh K."/>
            <person name="Llopart A."/>
            <person name="Long M."/>
            <person name="Low L."/>
            <person name="Lozovsky E."/>
            <person name="Lu J."/>
            <person name="Luo M."/>
            <person name="Machado C.A."/>
            <person name="Makalowski W."/>
            <person name="Marzo M."/>
            <person name="Matsuda M."/>
            <person name="Matzkin L."/>
            <person name="McAllister B."/>
            <person name="McBride C.S."/>
            <person name="McKernan B."/>
            <person name="McKernan K."/>
            <person name="Mendez-Lago M."/>
            <person name="Minx P."/>
            <person name="Mollenhauer M.U."/>
            <person name="Montooth K."/>
            <person name="Mount S.M."/>
            <person name="Mu X."/>
            <person name="Myers E."/>
            <person name="Negre B."/>
            <person name="Newfeld S."/>
            <person name="Nielsen R."/>
            <person name="Noor M.A."/>
            <person name="O'Grady P."/>
            <person name="Pachter L."/>
            <person name="Papaceit M."/>
            <person name="Parisi M.J."/>
            <person name="Parisi M."/>
            <person name="Parts L."/>
            <person name="Pedersen J.S."/>
            <person name="Pesole G."/>
            <person name="Phillippy A.M."/>
            <person name="Ponting C.P."/>
            <person name="Pop M."/>
            <person name="Porcelli D."/>
            <person name="Powell J.R."/>
            <person name="Prohaska S."/>
            <person name="Pruitt K."/>
            <person name="Puig M."/>
            <person name="Quesneville H."/>
            <person name="Ram K.R."/>
            <person name="Rand D."/>
            <person name="Rasmussen M.D."/>
            <person name="Reed L.K."/>
            <person name="Reenan R."/>
            <person name="Reily A."/>
            <person name="Remington K.A."/>
            <person name="Rieger T.T."/>
            <person name="Ritchie M.G."/>
            <person name="Robin C."/>
            <person name="Rogers Y.H."/>
            <person name="Rohde C."/>
            <person name="Rozas J."/>
            <person name="Rubenfield M.J."/>
            <person name="Ruiz A."/>
            <person name="Russo S."/>
            <person name="Salzberg S.L."/>
            <person name="Sanchez-Gracia A."/>
            <person name="Saranga D.J."/>
            <person name="Sato H."/>
            <person name="Schaeffer S.W."/>
            <person name="Schatz M.C."/>
            <person name="Schlenke T."/>
            <person name="Schwartz R."/>
            <person name="Segarra C."/>
            <person name="Singh R.S."/>
            <person name="Sirot L."/>
            <person name="Sirota M."/>
            <person name="Sisneros N.B."/>
            <person name="Smith C.D."/>
            <person name="Smith T.F."/>
            <person name="Spieth J."/>
            <person name="Stage D.E."/>
            <person name="Stark A."/>
            <person name="Stephan W."/>
            <person name="Strausberg R.L."/>
            <person name="Strempel S."/>
            <person name="Sturgill D."/>
            <person name="Sutton G."/>
            <person name="Sutton G.G."/>
            <person name="Tao W."/>
            <person name="Teichmann S."/>
            <person name="Tobari Y.N."/>
            <person name="Tomimura Y."/>
            <person name="Tsolas J.M."/>
            <person name="Valente V.L."/>
            <person name="Venter E."/>
            <person name="Venter J.C."/>
            <person name="Vicario S."/>
            <person name="Vieira F.G."/>
            <person name="Vilella A.J."/>
            <person name="Villasante A."/>
            <person name="Walenz B."/>
            <person name="Wang J."/>
            <person name="Wasserman M."/>
            <person name="Watts T."/>
            <person name="Wilson D."/>
            <person name="Wilson R.K."/>
            <person name="Wing R.A."/>
            <person name="Wolfner M.F."/>
            <person name="Wong A."/>
            <person name="Wong G.K."/>
            <person name="Wu C.I."/>
            <person name="Wu G."/>
            <person name="Yamamoto D."/>
            <person name="Yang H.P."/>
            <person name="Yang S.P."/>
            <person name="Yorke J.A."/>
            <person name="Yoshida K."/>
            <person name="Zdobnov E."/>
            <person name="Zhang P."/>
            <person name="Zhang Y."/>
            <person name="Zimin A.V."/>
            <person name="Baldwin J."/>
            <person name="Abdouelleil A."/>
            <person name="Abdulkadir J."/>
            <person name="Abebe A."/>
            <person name="Abera B."/>
            <person name="Abreu J."/>
            <person name="Acer S.C."/>
            <person name="Aftuck L."/>
            <person name="Alexander A."/>
            <person name="An P."/>
            <person name="Anderson E."/>
            <person name="Anderson S."/>
            <person name="Arachi H."/>
            <person name="Azer M."/>
            <person name="Bachantsang P."/>
            <person name="Barry A."/>
            <person name="Bayul T."/>
            <person name="Berlin A."/>
            <person name="Bessette D."/>
            <person name="Bloom T."/>
            <person name="Blye J."/>
            <person name="Boguslavskiy L."/>
            <person name="Bonnet C."/>
            <person name="Boukhgalter B."/>
            <person name="Bourzgui I."/>
            <person name="Brown A."/>
            <person name="Cahill P."/>
            <person name="Channer S."/>
            <person name="Cheshatsang Y."/>
            <person name="Chuda L."/>
            <person name="Citroen M."/>
            <person name="Collymore A."/>
            <person name="Cooke P."/>
            <person name="Costello M."/>
            <person name="D'Aco K."/>
            <person name="Daza R."/>
            <person name="De Haan G."/>
            <person name="DeGray S."/>
            <person name="DeMaso C."/>
            <person name="Dhargay N."/>
            <person name="Dooley K."/>
            <person name="Dooley E."/>
            <person name="Doricent M."/>
            <person name="Dorje P."/>
            <person name="Dorjee K."/>
            <person name="Dupes A."/>
            <person name="Elong R."/>
            <person name="Falk J."/>
            <person name="Farina A."/>
            <person name="Faro S."/>
            <person name="Ferguson D."/>
            <person name="Fisher S."/>
            <person name="Foley C.D."/>
            <person name="Franke A."/>
            <person name="Friedrich D."/>
            <person name="Gadbois L."/>
            <person name="Gearin G."/>
            <person name="Gearin C.R."/>
            <person name="Giannoukos G."/>
            <person name="Goode T."/>
            <person name="Graham J."/>
            <person name="Grandbois E."/>
            <person name="Grewal S."/>
            <person name="Gyaltsen K."/>
            <person name="Hafez N."/>
            <person name="Hagos B."/>
            <person name="Hall J."/>
            <person name="Henson C."/>
            <person name="Hollinger A."/>
            <person name="Honan T."/>
            <person name="Huard M.D."/>
            <person name="Hughes L."/>
            <person name="Hurhula B."/>
            <person name="Husby M.E."/>
            <person name="Kamat A."/>
            <person name="Kanga B."/>
            <person name="Kashin S."/>
            <person name="Khazanovich D."/>
            <person name="Kisner P."/>
            <person name="Lance K."/>
            <person name="Lara M."/>
            <person name="Lee W."/>
            <person name="Lennon N."/>
            <person name="Letendre F."/>
            <person name="LeVine R."/>
            <person name="Lipovsky A."/>
            <person name="Liu X."/>
            <person name="Liu J."/>
            <person name="Liu S."/>
            <person name="Lokyitsang T."/>
            <person name="Lokyitsang Y."/>
            <person name="Lubonja R."/>
            <person name="Lui A."/>
            <person name="MacDonald P."/>
            <person name="Magnisalis V."/>
            <person name="Maru K."/>
            <person name="Matthews C."/>
            <person name="McCusker W."/>
            <person name="McDonough S."/>
            <person name="Mehta T."/>
            <person name="Meldrim J."/>
            <person name="Meneus L."/>
            <person name="Mihai O."/>
            <person name="Mihalev A."/>
            <person name="Mihova T."/>
            <person name="Mittelman R."/>
            <person name="Mlenga V."/>
            <person name="Montmayeur A."/>
            <person name="Mulrain L."/>
            <person name="Navidi A."/>
            <person name="Naylor J."/>
            <person name="Negash T."/>
            <person name="Nguyen T."/>
            <person name="Nguyen N."/>
            <person name="Nicol R."/>
            <person name="Norbu C."/>
            <person name="Norbu N."/>
            <person name="Novod N."/>
            <person name="O'Neill B."/>
            <person name="Osman S."/>
            <person name="Markiewicz E."/>
            <person name="Oyono O.L."/>
            <person name="Patti C."/>
            <person name="Phunkhang P."/>
            <person name="Pierre F."/>
            <person name="Priest M."/>
            <person name="Raghuraman S."/>
            <person name="Rege F."/>
            <person name="Reyes R."/>
            <person name="Rise C."/>
            <person name="Rogov P."/>
            <person name="Ross K."/>
            <person name="Ryan E."/>
            <person name="Settipalli S."/>
            <person name="Shea T."/>
            <person name="Sherpa N."/>
            <person name="Shi L."/>
            <person name="Shih D."/>
            <person name="Sparrow T."/>
            <person name="Spaulding J."/>
            <person name="Stalker J."/>
            <person name="Stange-Thomann N."/>
            <person name="Stavropoulos S."/>
            <person name="Stone C."/>
            <person name="Strader C."/>
            <person name="Tesfaye S."/>
            <person name="Thomson T."/>
            <person name="Thoulutsang Y."/>
            <person name="Thoulutsang D."/>
            <person name="Topham K."/>
            <person name="Topping I."/>
            <person name="Tsamla T."/>
            <person name="Vassiliev H."/>
            <person name="Vo A."/>
            <person name="Wangchuk T."/>
            <person name="Wangdi T."/>
            <person name="Weiand M."/>
            <person name="Wilkinson J."/>
            <person name="Wilson A."/>
            <person name="Yadav S."/>
            <person name="Young G."/>
            <person name="Yu Q."/>
            <person name="Zembek L."/>
            <person name="Zhong D."/>
            <person name="Zimmer A."/>
            <person name="Zwirko Z."/>
            <person name="Jaffe D.B."/>
            <person name="Alvarez P."/>
            <person name="Brockman W."/>
            <person name="Butler J."/>
            <person name="Chin C."/>
            <person name="Gnerre S."/>
            <person name="Grabherr M."/>
            <person name="Kleber M."/>
            <person name="Mauceli E."/>
            <person name="MacCallum I."/>
        </authorList>
    </citation>
    <scope>NUCLEOTIDE SEQUENCE [LARGE SCALE GENOMIC DNA]</scope>
    <source>
        <strain evidence="3">Tai18E2 / Tucson 14021-0261.01</strain>
    </source>
</reference>
<sequence>MADTMINPVITRQMVHVLPSVIADRITLPDIIDDAIKTPTEAMNSDEKSNEAEEEDNADESEMDSEFEKEEQSEEAKEVEVKYAWNAPCMMVIFEDGDLNCALHHLVESLQDPFALDAVGVILVQESLVEEMEKRVQILMKPLDARVANHPCYKRTLLKVDELKPKTIIGPPDRVLPDATPMLVRDIPQKFLGEGPTGIITMHIFRTPLEATQIYRKEYPLPIASVSIWNERVASVYDVIGMMNLLDTFKVNCFTVDMEPIKRAFELKKYSACVHRGYHYETLPINGERKIIIYPVGTIFGN</sequence>
<dbReference type="PANTHER" id="PTHR21644">
    <property type="entry name" value="AT02555P-RELATED"/>
    <property type="match status" value="1"/>
</dbReference>
<feature type="region of interest" description="Disordered" evidence="1">
    <location>
        <begin position="39"/>
        <end position="75"/>
    </location>
</feature>
<dbReference type="InterPro" id="IPR009961">
    <property type="entry name" value="DUF1487"/>
</dbReference>
<dbReference type="eggNOG" id="KOG2450">
    <property type="taxonomic scope" value="Eukaryota"/>
</dbReference>
<organism evidence="2 3">
    <name type="scientific">Drosophila yakuba</name>
    <name type="common">Fruit fly</name>
    <dbReference type="NCBI Taxonomy" id="7245"/>
    <lineage>
        <taxon>Eukaryota</taxon>
        <taxon>Metazoa</taxon>
        <taxon>Ecdysozoa</taxon>
        <taxon>Arthropoda</taxon>
        <taxon>Hexapoda</taxon>
        <taxon>Insecta</taxon>
        <taxon>Pterygota</taxon>
        <taxon>Neoptera</taxon>
        <taxon>Endopterygota</taxon>
        <taxon>Diptera</taxon>
        <taxon>Brachycera</taxon>
        <taxon>Muscomorpha</taxon>
        <taxon>Ephydroidea</taxon>
        <taxon>Drosophilidae</taxon>
        <taxon>Drosophila</taxon>
        <taxon>Sophophora</taxon>
    </lineage>
</organism>
<proteinExistence type="predicted"/>
<dbReference type="EMBL" id="CM000160">
    <property type="protein sequence ID" value="EDW98423.2"/>
    <property type="molecule type" value="Genomic_DNA"/>
</dbReference>
<dbReference type="HOGENOM" id="CLU_072169_0_0_1"/>
<evidence type="ECO:0000313" key="2">
    <source>
        <dbReference type="EMBL" id="EDW98423.2"/>
    </source>
</evidence>
<reference evidence="2 3" key="2">
    <citation type="journal article" date="2007" name="PLoS Biol.">
        <title>Principles of genome evolution in the Drosophila melanogaster species group.</title>
        <authorList>
            <person name="Ranz J.M."/>
            <person name="Maurin D."/>
            <person name="Chan Y.S."/>
            <person name="von Grotthuss M."/>
            <person name="Hillier L.W."/>
            <person name="Roote J."/>
            <person name="Ashburner M."/>
            <person name="Bergman C.M."/>
        </authorList>
    </citation>
    <scope>NUCLEOTIDE SEQUENCE [LARGE SCALE GENOMIC DNA]</scope>
    <source>
        <strain evidence="3">Tai18E2 / Tucson 14021-0261.01</strain>
    </source>
</reference>
<dbReference type="PANTHER" id="PTHR21644:SF0">
    <property type="entry name" value="AT02555P-RELATED"/>
    <property type="match status" value="1"/>
</dbReference>